<reference evidence="1 2" key="1">
    <citation type="submission" date="2020-05" db="EMBL/GenBank/DDBJ databases">
        <title>Identification and distribution of gene clusters putatively required for synthesis of sphingolipid metabolism inhibitors in phylogenetically diverse species of the filamentous fungus Fusarium.</title>
        <authorList>
            <person name="Kim H.-S."/>
            <person name="Busman M."/>
            <person name="Brown D.W."/>
            <person name="Divon H."/>
            <person name="Uhlig S."/>
            <person name="Proctor R.H."/>
        </authorList>
    </citation>
    <scope>NUCLEOTIDE SEQUENCE [LARGE SCALE GENOMIC DNA]</scope>
    <source>
        <strain evidence="1 2">NRRL 53147</strain>
    </source>
</reference>
<sequence>MKLVHAYDGTRKVIEIDPSHEIMNTQSRKGLSLIPNQGKMTWSSRCQYPESATERAFIATLSTPPETKPLCHLLSINLRLSSMNFPKTHSSCLYFSLSLRAPEDTRKLALQMFWCSSVRDDTLRLNPWASRL</sequence>
<protein>
    <submittedName>
        <fullName evidence="1">Uncharacterized protein</fullName>
    </submittedName>
</protein>
<dbReference type="Proteomes" id="UP000522262">
    <property type="component" value="Unassembled WGS sequence"/>
</dbReference>
<gene>
    <name evidence="1" type="ORF">FMEXI_5064</name>
</gene>
<evidence type="ECO:0000313" key="2">
    <source>
        <dbReference type="Proteomes" id="UP000522262"/>
    </source>
</evidence>
<dbReference type="AlphaFoldDB" id="A0A8H5J2L2"/>
<organism evidence="1 2">
    <name type="scientific">Fusarium mexicanum</name>
    <dbReference type="NCBI Taxonomy" id="751941"/>
    <lineage>
        <taxon>Eukaryota</taxon>
        <taxon>Fungi</taxon>
        <taxon>Dikarya</taxon>
        <taxon>Ascomycota</taxon>
        <taxon>Pezizomycotina</taxon>
        <taxon>Sordariomycetes</taxon>
        <taxon>Hypocreomycetidae</taxon>
        <taxon>Hypocreales</taxon>
        <taxon>Nectriaceae</taxon>
        <taxon>Fusarium</taxon>
        <taxon>Fusarium fujikuroi species complex</taxon>
    </lineage>
</organism>
<comment type="caution">
    <text evidence="1">The sequence shown here is derived from an EMBL/GenBank/DDBJ whole genome shotgun (WGS) entry which is preliminary data.</text>
</comment>
<keyword evidence="2" id="KW-1185">Reference proteome</keyword>
<name>A0A8H5J2L2_9HYPO</name>
<dbReference type="EMBL" id="JAAOAM010000104">
    <property type="protein sequence ID" value="KAF5547738.1"/>
    <property type="molecule type" value="Genomic_DNA"/>
</dbReference>
<proteinExistence type="predicted"/>
<accession>A0A8H5J2L2</accession>
<evidence type="ECO:0000313" key="1">
    <source>
        <dbReference type="EMBL" id="KAF5547738.1"/>
    </source>
</evidence>